<feature type="compositionally biased region" description="Low complexity" evidence="1">
    <location>
        <begin position="140"/>
        <end position="154"/>
    </location>
</feature>
<feature type="region of interest" description="Disordered" evidence="1">
    <location>
        <begin position="113"/>
        <end position="223"/>
    </location>
</feature>
<protein>
    <submittedName>
        <fullName evidence="2">Uncharacterized protein</fullName>
    </submittedName>
</protein>
<keyword evidence="3" id="KW-1185">Reference proteome</keyword>
<feature type="compositionally biased region" description="Polar residues" evidence="1">
    <location>
        <begin position="185"/>
        <end position="203"/>
    </location>
</feature>
<feature type="compositionally biased region" description="Basic and acidic residues" evidence="1">
    <location>
        <begin position="208"/>
        <end position="219"/>
    </location>
</feature>
<sequence length="401" mass="45624">MSDTFQTAELRKLRNQLKTLSLGQNVRLQRGRDRRKSSSPVEALSVRPKLQEFLQEEQRRHFEQVITVEELVEDHKRRQRQCAKRYRSAKQLMLYRVYQRPLLCELARDPSLEVKHDPAPSSCHSPEVYDDSDLQDDPSEPTSSYYSPSTATRSHSATIGGPVYGPAHDLDSEGVTRPNFYPNHHSVSTDRPTVNQSTTSTTEFDSDVDVRQLTDDRRPPSVRTGSYCKVHGFVPATTTNSSVSSVRQLPLAIPTRRTISGSIFEESELEDGEDDEELSYAYSFRANRGAPEWDARVRDCEPVKRPQTGRREPVPVLSSSPRSVKSKRKPLLDARHVTGDSSVRSSFAVEQVALLTRKAKSDQIGHDLGLPRHLRLCGDRGDRQSEWESDLDERDHSWVFR</sequence>
<feature type="compositionally biased region" description="Low complexity" evidence="1">
    <location>
        <begin position="314"/>
        <end position="323"/>
    </location>
</feature>
<feature type="compositionally biased region" description="Acidic residues" evidence="1">
    <location>
        <begin position="128"/>
        <end position="139"/>
    </location>
</feature>
<evidence type="ECO:0000313" key="2">
    <source>
        <dbReference type="EMBL" id="OQV11706.1"/>
    </source>
</evidence>
<feature type="region of interest" description="Disordered" evidence="1">
    <location>
        <begin position="297"/>
        <end position="329"/>
    </location>
</feature>
<organism evidence="2 3">
    <name type="scientific">Hypsibius exemplaris</name>
    <name type="common">Freshwater tardigrade</name>
    <dbReference type="NCBI Taxonomy" id="2072580"/>
    <lineage>
        <taxon>Eukaryota</taxon>
        <taxon>Metazoa</taxon>
        <taxon>Ecdysozoa</taxon>
        <taxon>Tardigrada</taxon>
        <taxon>Eutardigrada</taxon>
        <taxon>Parachela</taxon>
        <taxon>Hypsibioidea</taxon>
        <taxon>Hypsibiidae</taxon>
        <taxon>Hypsibius</taxon>
    </lineage>
</organism>
<evidence type="ECO:0000313" key="3">
    <source>
        <dbReference type="Proteomes" id="UP000192578"/>
    </source>
</evidence>
<dbReference type="Proteomes" id="UP000192578">
    <property type="component" value="Unassembled WGS sequence"/>
</dbReference>
<dbReference type="EMBL" id="MTYJ01000163">
    <property type="protein sequence ID" value="OQV11706.1"/>
    <property type="molecule type" value="Genomic_DNA"/>
</dbReference>
<accession>A0A1W0W925</accession>
<gene>
    <name evidence="2" type="ORF">BV898_13979</name>
</gene>
<reference evidence="3" key="1">
    <citation type="submission" date="2017-01" db="EMBL/GenBank/DDBJ databases">
        <title>Comparative genomics of anhydrobiosis in the tardigrade Hypsibius dujardini.</title>
        <authorList>
            <person name="Yoshida Y."/>
            <person name="Koutsovoulos G."/>
            <person name="Laetsch D."/>
            <person name="Stevens L."/>
            <person name="Kumar S."/>
            <person name="Horikawa D."/>
            <person name="Ishino K."/>
            <person name="Komine S."/>
            <person name="Tomita M."/>
            <person name="Blaxter M."/>
            <person name="Arakawa K."/>
        </authorList>
    </citation>
    <scope>NUCLEOTIDE SEQUENCE [LARGE SCALE GENOMIC DNA]</scope>
    <source>
        <strain evidence="3">Z151</strain>
    </source>
</reference>
<name>A0A1W0W925_HYPEX</name>
<comment type="caution">
    <text evidence="2">The sequence shown here is derived from an EMBL/GenBank/DDBJ whole genome shotgun (WGS) entry which is preliminary data.</text>
</comment>
<dbReference type="AlphaFoldDB" id="A0A1W0W925"/>
<proteinExistence type="predicted"/>
<evidence type="ECO:0000256" key="1">
    <source>
        <dbReference type="SAM" id="MobiDB-lite"/>
    </source>
</evidence>
<feature type="compositionally biased region" description="Basic and acidic residues" evidence="1">
    <location>
        <begin position="297"/>
        <end position="313"/>
    </location>
</feature>